<sequence length="283" mass="31982">MPTFETSDHARLHYADWGVGQTIVFVSSWGLDSRMWAPHMLHFNRLGMRCIALDRRGHGRSDCPGRGYDYDRLADDLAELIAHLDLHDVTLVAHSMGASECTHYLSRHGRSRVARVALIGATAPCYLQSESYPQGLPFSSFEAVCTMLREDLPQWLRDNADPFFLPAETGVTEETTRWTIDCVLNASLKALIDCFMARVHVDMREELRALDVPMLVIHGDRDASEPGHGRLVAELVPNSRYIEYTDAPHGLYHTHRERLLADIGSFIAEQCQMAQDGRMFRTA</sequence>
<dbReference type="PANTHER" id="PTHR43433">
    <property type="entry name" value="HYDROLASE, ALPHA/BETA FOLD FAMILY PROTEIN"/>
    <property type="match status" value="1"/>
</dbReference>
<feature type="domain" description="AB hydrolase-1" evidence="1">
    <location>
        <begin position="22"/>
        <end position="255"/>
    </location>
</feature>
<protein>
    <submittedName>
        <fullName evidence="2">Alpha/beta hydrolase</fullName>
    </submittedName>
</protein>
<comment type="caution">
    <text evidence="2">The sequence shown here is derived from an EMBL/GenBank/DDBJ whole genome shotgun (WGS) entry which is preliminary data.</text>
</comment>
<dbReference type="RefSeq" id="WP_126686306.1">
    <property type="nucleotide sequence ID" value="NZ_RYYV01000018.1"/>
</dbReference>
<accession>A0A3S0WTI3</accession>
<dbReference type="Gene3D" id="3.40.50.1820">
    <property type="entry name" value="alpha/beta hydrolase"/>
    <property type="match status" value="1"/>
</dbReference>
<keyword evidence="3" id="KW-1185">Reference proteome</keyword>
<keyword evidence="2" id="KW-0378">Hydrolase</keyword>
<dbReference type="Proteomes" id="UP000274358">
    <property type="component" value="Unassembled WGS sequence"/>
</dbReference>
<dbReference type="AlphaFoldDB" id="A0A3S0WTI3"/>
<dbReference type="SUPFAM" id="SSF53474">
    <property type="entry name" value="alpha/beta-Hydrolases"/>
    <property type="match status" value="1"/>
</dbReference>
<proteinExistence type="predicted"/>
<evidence type="ECO:0000313" key="2">
    <source>
        <dbReference type="EMBL" id="RUL71412.1"/>
    </source>
</evidence>
<dbReference type="EMBL" id="RYYV01000018">
    <property type="protein sequence ID" value="RUL71412.1"/>
    <property type="molecule type" value="Genomic_DNA"/>
</dbReference>
<name>A0A3S0WTI3_9GAMM</name>
<dbReference type="InterPro" id="IPR029058">
    <property type="entry name" value="AB_hydrolase_fold"/>
</dbReference>
<reference evidence="2 3" key="1">
    <citation type="submission" date="2018-12" db="EMBL/GenBank/DDBJ databases">
        <title>Dyella dinghuensis sp. nov. DHOA06 and Dyella choica sp. nov. 4M-K27, isolated from forest soil.</title>
        <authorList>
            <person name="Qiu L.-H."/>
            <person name="Gao Z.-H."/>
        </authorList>
    </citation>
    <scope>NUCLEOTIDE SEQUENCE [LARGE SCALE GENOMIC DNA]</scope>
    <source>
        <strain evidence="2 3">4M-K27</strain>
    </source>
</reference>
<evidence type="ECO:0000313" key="3">
    <source>
        <dbReference type="Proteomes" id="UP000274358"/>
    </source>
</evidence>
<dbReference type="InterPro" id="IPR000073">
    <property type="entry name" value="AB_hydrolase_1"/>
</dbReference>
<evidence type="ECO:0000259" key="1">
    <source>
        <dbReference type="Pfam" id="PF00561"/>
    </source>
</evidence>
<dbReference type="GO" id="GO:0016787">
    <property type="term" value="F:hydrolase activity"/>
    <property type="evidence" value="ECO:0007669"/>
    <property type="project" value="UniProtKB-KW"/>
</dbReference>
<dbReference type="OrthoDB" id="9779853at2"/>
<dbReference type="PANTHER" id="PTHR43433:SF4">
    <property type="entry name" value="NON-HEME CHLOROPEROXIDASE-RELATED"/>
    <property type="match status" value="1"/>
</dbReference>
<dbReference type="InterPro" id="IPR050471">
    <property type="entry name" value="AB_hydrolase"/>
</dbReference>
<dbReference type="Pfam" id="PF00561">
    <property type="entry name" value="Abhydrolase_1"/>
    <property type="match status" value="1"/>
</dbReference>
<organism evidence="2 3">
    <name type="scientific">Dyella choica</name>
    <dbReference type="NCBI Taxonomy" id="1927959"/>
    <lineage>
        <taxon>Bacteria</taxon>
        <taxon>Pseudomonadati</taxon>
        <taxon>Pseudomonadota</taxon>
        <taxon>Gammaproteobacteria</taxon>
        <taxon>Lysobacterales</taxon>
        <taxon>Rhodanobacteraceae</taxon>
        <taxon>Dyella</taxon>
    </lineage>
</organism>
<gene>
    <name evidence="2" type="ORF">EKH80_18660</name>
</gene>